<dbReference type="InterPro" id="IPR032030">
    <property type="entry name" value="YscD_cytoplasmic_dom"/>
</dbReference>
<comment type="caution">
    <text evidence="4">The sequence shown here is derived from an EMBL/GenBank/DDBJ whole genome shotgun (WGS) entry which is preliminary data.</text>
</comment>
<dbReference type="InterPro" id="IPR053946">
    <property type="entry name" value="YscD_ppl_3rd"/>
</dbReference>
<dbReference type="Proteomes" id="UP000232891">
    <property type="component" value="Unassembled WGS sequence"/>
</dbReference>
<evidence type="ECO:0000313" key="4">
    <source>
        <dbReference type="EMBL" id="PKA76931.1"/>
    </source>
</evidence>
<gene>
    <name evidence="4" type="ORF">ATI14_3945</name>
</gene>
<dbReference type="InterPro" id="IPR057770">
    <property type="entry name" value="YscD/Y4YQ_C"/>
</dbReference>
<dbReference type="InterPro" id="IPR008984">
    <property type="entry name" value="SMAD_FHA_dom_sf"/>
</dbReference>
<accession>A0ABX4QJG3</accession>
<dbReference type="CDD" id="cd00060">
    <property type="entry name" value="FHA"/>
    <property type="match status" value="1"/>
</dbReference>
<dbReference type="Pfam" id="PF16697">
    <property type="entry name" value="Yop-YscD_cpl"/>
    <property type="match status" value="1"/>
</dbReference>
<feature type="domain" description="YscD cytoplasmic" evidence="1">
    <location>
        <begin position="33"/>
        <end position="85"/>
    </location>
</feature>
<dbReference type="Pfam" id="PF21934">
    <property type="entry name" value="Yop-YscD_ppl_3rd"/>
    <property type="match status" value="1"/>
</dbReference>
<name>A0ABX4QJG3_PSETO</name>
<reference evidence="4 5" key="1">
    <citation type="submission" date="2017-11" db="EMBL/GenBank/DDBJ databases">
        <title>Genome sequencing of a diverse group of Pseudomonas species.</title>
        <authorList>
            <person name="Loper J."/>
        </authorList>
    </citation>
    <scope>NUCLEOTIDE SEQUENCE [LARGE SCALE GENOMIC DNA]</scope>
    <source>
        <strain evidence="4 5">NCPPB 2192</strain>
    </source>
</reference>
<proteinExistence type="predicted"/>
<evidence type="ECO:0000313" key="5">
    <source>
        <dbReference type="Proteomes" id="UP000232891"/>
    </source>
</evidence>
<dbReference type="Pfam" id="PF23893">
    <property type="entry name" value="Y4YQ_C"/>
    <property type="match status" value="1"/>
</dbReference>
<evidence type="ECO:0000259" key="3">
    <source>
        <dbReference type="Pfam" id="PF23893"/>
    </source>
</evidence>
<protein>
    <submittedName>
        <fullName evidence="4">Type III secretion system (T3SS) inner membrane Yop/YscD-like protein</fullName>
    </submittedName>
</protein>
<dbReference type="EMBL" id="PHHD01000001">
    <property type="protein sequence ID" value="PKA76931.1"/>
    <property type="molecule type" value="Genomic_DNA"/>
</dbReference>
<evidence type="ECO:0000259" key="2">
    <source>
        <dbReference type="Pfam" id="PF21934"/>
    </source>
</evidence>
<keyword evidence="5" id="KW-1185">Reference proteome</keyword>
<feature type="domain" description="YscD-like Bon-like" evidence="2">
    <location>
        <begin position="183"/>
        <end position="241"/>
    </location>
</feature>
<evidence type="ECO:0000259" key="1">
    <source>
        <dbReference type="Pfam" id="PF16697"/>
    </source>
</evidence>
<feature type="domain" description="YscD/Y4YQ C-terminal" evidence="3">
    <location>
        <begin position="256"/>
        <end position="303"/>
    </location>
</feature>
<dbReference type="Gene3D" id="2.60.200.20">
    <property type="match status" value="1"/>
</dbReference>
<organism evidence="4 5">
    <name type="scientific">Pseudomonas tolaasii NCPPB 2192</name>
    <dbReference type="NCBI Taxonomy" id="564423"/>
    <lineage>
        <taxon>Bacteria</taxon>
        <taxon>Pseudomonadati</taxon>
        <taxon>Pseudomonadota</taxon>
        <taxon>Gammaproteobacteria</taxon>
        <taxon>Pseudomonadales</taxon>
        <taxon>Pseudomonadaceae</taxon>
        <taxon>Pseudomonas</taxon>
    </lineage>
</organism>
<sequence length="307" mass="32687">MRPVILKGANPNMTALISLGPVAGIGAPTLTVTGGLHQGSSLVLDQPVYTIGADLAADLVLSDPGIAGLHLRLRFFEGGQVAVEALGGDVLLSANVRIPQGSGHRARLPLQLRIGTAGVSLALPEGAEKPVAAPRKLTPWIVAGALLFLCAGALAFRGETPLASAASVAEVPAVKKPSREQAKAWFEQQLQAARLDDIKVSNLNGQLSATGTFEQSQKPQWVALQQAFDQRYGQQIVLNPKVAVRADAARPRVRFQAVWFGTNPYVINDSGKRLYPGAALADNWVLERIENNQVVLARGEERFTFTL</sequence>
<dbReference type="SUPFAM" id="SSF49879">
    <property type="entry name" value="SMAD/FHA domain"/>
    <property type="match status" value="1"/>
</dbReference>